<dbReference type="AlphaFoldDB" id="A0A135HT02"/>
<evidence type="ECO:0000256" key="3">
    <source>
        <dbReference type="ARBA" id="ARBA00023125"/>
    </source>
</evidence>
<dbReference type="Gene3D" id="1.10.10.10">
    <property type="entry name" value="Winged helix-like DNA-binding domain superfamily/Winged helix DNA-binding domain"/>
    <property type="match status" value="1"/>
</dbReference>
<organism evidence="6 7">
    <name type="scientific">Paramesorhizobium deserti</name>
    <dbReference type="NCBI Taxonomy" id="1494590"/>
    <lineage>
        <taxon>Bacteria</taxon>
        <taxon>Pseudomonadati</taxon>
        <taxon>Pseudomonadota</taxon>
        <taxon>Alphaproteobacteria</taxon>
        <taxon>Hyphomicrobiales</taxon>
        <taxon>Phyllobacteriaceae</taxon>
        <taxon>Paramesorhizobium</taxon>
    </lineage>
</organism>
<evidence type="ECO:0000256" key="1">
    <source>
        <dbReference type="ARBA" id="ARBA00009437"/>
    </source>
</evidence>
<proteinExistence type="inferred from homology"/>
<dbReference type="InterPro" id="IPR036390">
    <property type="entry name" value="WH_DNA-bd_sf"/>
</dbReference>
<evidence type="ECO:0000313" key="6">
    <source>
        <dbReference type="EMBL" id="KXF76322.1"/>
    </source>
</evidence>
<dbReference type="SUPFAM" id="SSF46785">
    <property type="entry name" value="Winged helix' DNA-binding domain"/>
    <property type="match status" value="1"/>
</dbReference>
<accession>A0A135HT02</accession>
<keyword evidence="3" id="KW-0238">DNA-binding</keyword>
<evidence type="ECO:0000259" key="5">
    <source>
        <dbReference type="PROSITE" id="PS50931"/>
    </source>
</evidence>
<dbReference type="InterPro" id="IPR050176">
    <property type="entry name" value="LTTR"/>
</dbReference>
<evidence type="ECO:0000313" key="7">
    <source>
        <dbReference type="Proteomes" id="UP000070107"/>
    </source>
</evidence>
<dbReference type="RefSeq" id="WP_068883254.1">
    <property type="nucleotide sequence ID" value="NZ_LNTU01000034.1"/>
</dbReference>
<keyword evidence="4" id="KW-0804">Transcription</keyword>
<dbReference type="Proteomes" id="UP000070107">
    <property type="component" value="Unassembled WGS sequence"/>
</dbReference>
<dbReference type="PANTHER" id="PTHR30579:SF7">
    <property type="entry name" value="HTH-TYPE TRANSCRIPTIONAL REGULATOR LRHA-RELATED"/>
    <property type="match status" value="1"/>
</dbReference>
<sequence>MNEAVKALDLDTVRAFVLIADLGSFTRAAEVMETSQAAISLKLKRLEDRLGCRLIERTPRHVRLSGEGNRFLPGARDLLMAHELALSGIGALPRRRLALGISDHVAGPELPQLLSRLNAYDPSLVIEVRIAASRLLMERFDHNEFDAVIIRRGEEQVDGKRLFAEQFCWFAAPSFQYRAGEPLKLATLAAPCGIRAVAIDTLEQANIPWTEAFVGGGVLALGAAVNAGLAVAALARRVAPAGAIDVGERFGLPPLPALDIVLLSRETDQRSREMLRVLAAAMKGLGE</sequence>
<dbReference type="InterPro" id="IPR005119">
    <property type="entry name" value="LysR_subst-bd"/>
</dbReference>
<dbReference type="PRINTS" id="PR00039">
    <property type="entry name" value="HTHLYSR"/>
</dbReference>
<dbReference type="OrthoDB" id="8442847at2"/>
<name>A0A135HT02_9HYPH</name>
<dbReference type="PROSITE" id="PS50931">
    <property type="entry name" value="HTH_LYSR"/>
    <property type="match status" value="1"/>
</dbReference>
<dbReference type="GO" id="GO:0003700">
    <property type="term" value="F:DNA-binding transcription factor activity"/>
    <property type="evidence" value="ECO:0007669"/>
    <property type="project" value="InterPro"/>
</dbReference>
<dbReference type="EMBL" id="LNTU01000034">
    <property type="protein sequence ID" value="KXF76322.1"/>
    <property type="molecule type" value="Genomic_DNA"/>
</dbReference>
<dbReference type="Pfam" id="PF03466">
    <property type="entry name" value="LysR_substrate"/>
    <property type="match status" value="1"/>
</dbReference>
<evidence type="ECO:0000256" key="2">
    <source>
        <dbReference type="ARBA" id="ARBA00023015"/>
    </source>
</evidence>
<gene>
    <name evidence="6" type="ORF">ATN84_15690</name>
</gene>
<comment type="caution">
    <text evidence="6">The sequence shown here is derived from an EMBL/GenBank/DDBJ whole genome shotgun (WGS) entry which is preliminary data.</text>
</comment>
<dbReference type="GO" id="GO:0003677">
    <property type="term" value="F:DNA binding"/>
    <property type="evidence" value="ECO:0007669"/>
    <property type="project" value="UniProtKB-KW"/>
</dbReference>
<feature type="domain" description="HTH lysR-type" evidence="5">
    <location>
        <begin position="8"/>
        <end position="65"/>
    </location>
</feature>
<keyword evidence="7" id="KW-1185">Reference proteome</keyword>
<dbReference type="FunFam" id="1.10.10.10:FF:000001">
    <property type="entry name" value="LysR family transcriptional regulator"/>
    <property type="match status" value="1"/>
</dbReference>
<dbReference type="InterPro" id="IPR036388">
    <property type="entry name" value="WH-like_DNA-bd_sf"/>
</dbReference>
<dbReference type="Gene3D" id="3.40.190.10">
    <property type="entry name" value="Periplasmic binding protein-like II"/>
    <property type="match status" value="2"/>
</dbReference>
<evidence type="ECO:0000256" key="4">
    <source>
        <dbReference type="ARBA" id="ARBA00023163"/>
    </source>
</evidence>
<dbReference type="Pfam" id="PF00126">
    <property type="entry name" value="HTH_1"/>
    <property type="match status" value="1"/>
</dbReference>
<keyword evidence="2" id="KW-0805">Transcription regulation</keyword>
<protein>
    <submittedName>
        <fullName evidence="6">LysR family transcriptional regulator</fullName>
    </submittedName>
</protein>
<dbReference type="SUPFAM" id="SSF53850">
    <property type="entry name" value="Periplasmic binding protein-like II"/>
    <property type="match status" value="1"/>
</dbReference>
<dbReference type="PANTHER" id="PTHR30579">
    <property type="entry name" value="TRANSCRIPTIONAL REGULATOR"/>
    <property type="match status" value="1"/>
</dbReference>
<dbReference type="STRING" id="1494590.ATN84_15690"/>
<dbReference type="InterPro" id="IPR000847">
    <property type="entry name" value="LysR_HTH_N"/>
</dbReference>
<comment type="similarity">
    <text evidence="1">Belongs to the LysR transcriptional regulatory family.</text>
</comment>
<reference evidence="6 7" key="1">
    <citation type="submission" date="2015-11" db="EMBL/GenBank/DDBJ databases">
        <title>Draft genome sequence of Paramesorhizobium deserti A-3-E, a strain highly resistant to diverse beta-lactam antibiotics.</title>
        <authorList>
            <person name="Lv R."/>
            <person name="Yang X."/>
            <person name="Fang N."/>
            <person name="Guo J."/>
            <person name="Luo X."/>
            <person name="Peng F."/>
            <person name="Yang R."/>
            <person name="Cui Y."/>
            <person name="Fang C."/>
            <person name="Song Y."/>
        </authorList>
    </citation>
    <scope>NUCLEOTIDE SEQUENCE [LARGE SCALE GENOMIC DNA]</scope>
    <source>
        <strain evidence="6 7">A-3-E</strain>
    </source>
</reference>